<evidence type="ECO:0000313" key="1">
    <source>
        <dbReference type="EMBL" id="CZE49481.1"/>
    </source>
</evidence>
<gene>
    <name evidence="1" type="ORF">ERS672216_01939</name>
</gene>
<keyword evidence="2" id="KW-1185">Reference proteome</keyword>
<proteinExistence type="predicted"/>
<dbReference type="EMBL" id="FIZP01000029">
    <property type="protein sequence ID" value="CZE49481.1"/>
    <property type="molecule type" value="Genomic_DNA"/>
</dbReference>
<accession>A0A128ELT8</accession>
<name>A0A128ELT8_9BACT</name>
<dbReference type="RefSeq" id="WP_133147241.1">
    <property type="nucleotide sequence ID" value="NZ_CP053844.1"/>
</dbReference>
<reference evidence="1 2" key="1">
    <citation type="submission" date="2016-02" db="EMBL/GenBank/DDBJ databases">
        <authorList>
            <consortium name="Pathogen Informatics"/>
        </authorList>
    </citation>
    <scope>NUCLEOTIDE SEQUENCE [LARGE SCALE GENOMIC DNA]</scope>
    <source>
        <strain evidence="1 2">RC20</strain>
    </source>
</reference>
<dbReference type="Proteomes" id="UP000069632">
    <property type="component" value="Unassembled WGS sequence"/>
</dbReference>
<dbReference type="AlphaFoldDB" id="A0A128ELT8"/>
<organism evidence="1 2">
    <name type="scientific">Campylobacter geochelonis</name>
    <dbReference type="NCBI Taxonomy" id="1780362"/>
    <lineage>
        <taxon>Bacteria</taxon>
        <taxon>Pseudomonadati</taxon>
        <taxon>Campylobacterota</taxon>
        <taxon>Epsilonproteobacteria</taxon>
        <taxon>Campylobacterales</taxon>
        <taxon>Campylobacteraceae</taxon>
        <taxon>Campylobacter</taxon>
    </lineage>
</organism>
<protein>
    <submittedName>
        <fullName evidence="1">Uncharacterized protein</fullName>
    </submittedName>
</protein>
<sequence>MAKVDNLDGLLKELCKPIESLDVIKNLQNNEFKKAAAGALALAAGVKEMLEENTDLVKRLGAMALLANLMVDVFKAYNEIAKEKRLSSSTYLNLAMIFKY</sequence>
<evidence type="ECO:0000313" key="2">
    <source>
        <dbReference type="Proteomes" id="UP000069632"/>
    </source>
</evidence>